<name>A0A0C3BF56_PILCF</name>
<evidence type="ECO:0000256" key="1">
    <source>
        <dbReference type="SAM" id="MobiDB-lite"/>
    </source>
</evidence>
<evidence type="ECO:0000313" key="3">
    <source>
        <dbReference type="Proteomes" id="UP000054166"/>
    </source>
</evidence>
<reference evidence="2 3" key="1">
    <citation type="submission" date="2014-04" db="EMBL/GenBank/DDBJ databases">
        <authorList>
            <consortium name="DOE Joint Genome Institute"/>
            <person name="Kuo A."/>
            <person name="Tarkka M."/>
            <person name="Buscot F."/>
            <person name="Kohler A."/>
            <person name="Nagy L.G."/>
            <person name="Floudas D."/>
            <person name="Copeland A."/>
            <person name="Barry K.W."/>
            <person name="Cichocki N."/>
            <person name="Veneault-Fourrey C."/>
            <person name="LaButti K."/>
            <person name="Lindquist E.A."/>
            <person name="Lipzen A."/>
            <person name="Lundell T."/>
            <person name="Morin E."/>
            <person name="Murat C."/>
            <person name="Sun H."/>
            <person name="Tunlid A."/>
            <person name="Henrissat B."/>
            <person name="Grigoriev I.V."/>
            <person name="Hibbett D.S."/>
            <person name="Martin F."/>
            <person name="Nordberg H.P."/>
            <person name="Cantor M.N."/>
            <person name="Hua S.X."/>
        </authorList>
    </citation>
    <scope>NUCLEOTIDE SEQUENCE [LARGE SCALE GENOMIC DNA]</scope>
    <source>
        <strain evidence="2 3">F 1598</strain>
    </source>
</reference>
<proteinExistence type="predicted"/>
<dbReference type="InParanoid" id="A0A0C3BF56"/>
<protein>
    <submittedName>
        <fullName evidence="2">Uncharacterized protein</fullName>
    </submittedName>
</protein>
<accession>A0A0C3BF56</accession>
<dbReference type="EMBL" id="KN833040">
    <property type="protein sequence ID" value="KIM75947.1"/>
    <property type="molecule type" value="Genomic_DNA"/>
</dbReference>
<dbReference type="Proteomes" id="UP000054166">
    <property type="component" value="Unassembled WGS sequence"/>
</dbReference>
<reference evidence="3" key="2">
    <citation type="submission" date="2015-01" db="EMBL/GenBank/DDBJ databases">
        <title>Evolutionary Origins and Diversification of the Mycorrhizal Mutualists.</title>
        <authorList>
            <consortium name="DOE Joint Genome Institute"/>
            <consortium name="Mycorrhizal Genomics Consortium"/>
            <person name="Kohler A."/>
            <person name="Kuo A."/>
            <person name="Nagy L.G."/>
            <person name="Floudas D."/>
            <person name="Copeland A."/>
            <person name="Barry K.W."/>
            <person name="Cichocki N."/>
            <person name="Veneault-Fourrey C."/>
            <person name="LaButti K."/>
            <person name="Lindquist E.A."/>
            <person name="Lipzen A."/>
            <person name="Lundell T."/>
            <person name="Morin E."/>
            <person name="Murat C."/>
            <person name="Riley R."/>
            <person name="Ohm R."/>
            <person name="Sun H."/>
            <person name="Tunlid A."/>
            <person name="Henrissat B."/>
            <person name="Grigoriev I.V."/>
            <person name="Hibbett D.S."/>
            <person name="Martin F."/>
        </authorList>
    </citation>
    <scope>NUCLEOTIDE SEQUENCE [LARGE SCALE GENOMIC DNA]</scope>
    <source>
        <strain evidence="3">F 1598</strain>
    </source>
</reference>
<evidence type="ECO:0000313" key="2">
    <source>
        <dbReference type="EMBL" id="KIM75947.1"/>
    </source>
</evidence>
<organism evidence="2 3">
    <name type="scientific">Piloderma croceum (strain F 1598)</name>
    <dbReference type="NCBI Taxonomy" id="765440"/>
    <lineage>
        <taxon>Eukaryota</taxon>
        <taxon>Fungi</taxon>
        <taxon>Dikarya</taxon>
        <taxon>Basidiomycota</taxon>
        <taxon>Agaricomycotina</taxon>
        <taxon>Agaricomycetes</taxon>
        <taxon>Agaricomycetidae</taxon>
        <taxon>Atheliales</taxon>
        <taxon>Atheliaceae</taxon>
        <taxon>Piloderma</taxon>
    </lineage>
</organism>
<keyword evidence="3" id="KW-1185">Reference proteome</keyword>
<dbReference type="HOGENOM" id="CLU_2004790_0_0_1"/>
<sequence>MKNAEMDDDIEAGWWDIDILHGRQRQIIQTDYDDPSNADSEKQEDNSHLSSPHIATPLQHLLIPAPLRVGVSIQLNDVLDKYPRTRVFMSNRKGDAADSGDMLDFDRCVVESGCRPSRPRPRPF</sequence>
<dbReference type="AlphaFoldDB" id="A0A0C3BF56"/>
<feature type="region of interest" description="Disordered" evidence="1">
    <location>
        <begin position="28"/>
        <end position="53"/>
    </location>
</feature>
<gene>
    <name evidence="2" type="ORF">PILCRDRAFT_826782</name>
</gene>